<dbReference type="Gene3D" id="1.25.40.20">
    <property type="entry name" value="Ankyrin repeat-containing domain"/>
    <property type="match status" value="1"/>
</dbReference>
<dbReference type="Proteomes" id="UP000019804">
    <property type="component" value="Unassembled WGS sequence"/>
</dbReference>
<dbReference type="AlphaFoldDB" id="A0A017S0F9"/>
<dbReference type="EMBL" id="KK088462">
    <property type="protein sequence ID" value="EYE90336.1"/>
    <property type="molecule type" value="Genomic_DNA"/>
</dbReference>
<reference evidence="2" key="1">
    <citation type="journal article" date="2014" name="Nat. Commun.">
        <title>Genomic adaptations of the halophilic Dead Sea filamentous fungus Eurotium rubrum.</title>
        <authorList>
            <person name="Kis-Papo T."/>
            <person name="Weig A.R."/>
            <person name="Riley R."/>
            <person name="Persoh D."/>
            <person name="Salamov A."/>
            <person name="Sun H."/>
            <person name="Lipzen A."/>
            <person name="Wasser S.P."/>
            <person name="Rambold G."/>
            <person name="Grigoriev I.V."/>
            <person name="Nevo E."/>
        </authorList>
    </citation>
    <scope>NUCLEOTIDE SEQUENCE [LARGE SCALE GENOMIC DNA]</scope>
    <source>
        <strain evidence="2">CBS 135680</strain>
    </source>
</reference>
<dbReference type="SUPFAM" id="SSF48403">
    <property type="entry name" value="Ankyrin repeat"/>
    <property type="match status" value="1"/>
</dbReference>
<evidence type="ECO:0000313" key="2">
    <source>
        <dbReference type="Proteomes" id="UP000019804"/>
    </source>
</evidence>
<evidence type="ECO:0000313" key="1">
    <source>
        <dbReference type="EMBL" id="EYE90336.1"/>
    </source>
</evidence>
<sequence length="114" mass="12992">MGWDNSDYMGRTALFHAAVRGYEGFFQQLRMQGSDIHRQDRFGLTPCLWPSYSAIKIWSSKYLAINRLHRSLGTGLAGVCRGGCKKRAIPGCETSWLNTVCSWEMHMTSCITYF</sequence>
<proteinExistence type="predicted"/>
<keyword evidence="2" id="KW-1185">Reference proteome</keyword>
<gene>
    <name evidence="1" type="ORF">EURHEDRAFT_550533</name>
</gene>
<protein>
    <submittedName>
        <fullName evidence="1">Uncharacterized protein</fullName>
    </submittedName>
</protein>
<dbReference type="HOGENOM" id="CLU_2120621_0_0_1"/>
<name>A0A017S0F9_ASPRC</name>
<dbReference type="GeneID" id="63702645"/>
<dbReference type="RefSeq" id="XP_040634026.1">
    <property type="nucleotide sequence ID" value="XM_040787521.1"/>
</dbReference>
<organism evidence="1 2">
    <name type="scientific">Aspergillus ruber (strain CBS 135680)</name>
    <dbReference type="NCBI Taxonomy" id="1388766"/>
    <lineage>
        <taxon>Eukaryota</taxon>
        <taxon>Fungi</taxon>
        <taxon>Dikarya</taxon>
        <taxon>Ascomycota</taxon>
        <taxon>Pezizomycotina</taxon>
        <taxon>Eurotiomycetes</taxon>
        <taxon>Eurotiomycetidae</taxon>
        <taxon>Eurotiales</taxon>
        <taxon>Aspergillaceae</taxon>
        <taxon>Aspergillus</taxon>
        <taxon>Aspergillus subgen. Aspergillus</taxon>
    </lineage>
</organism>
<dbReference type="OrthoDB" id="366390at2759"/>
<dbReference type="InterPro" id="IPR036770">
    <property type="entry name" value="Ankyrin_rpt-contain_sf"/>
</dbReference>
<dbReference type="STRING" id="1388766.A0A017S0F9"/>
<accession>A0A017S0F9</accession>